<evidence type="ECO:0000313" key="10">
    <source>
        <dbReference type="EMBL" id="NDJ19095.1"/>
    </source>
</evidence>
<feature type="transmembrane region" description="Helical" evidence="8">
    <location>
        <begin position="291"/>
        <end position="313"/>
    </location>
</feature>
<dbReference type="GO" id="GO:0005886">
    <property type="term" value="C:plasma membrane"/>
    <property type="evidence" value="ECO:0007669"/>
    <property type="project" value="UniProtKB-SubCell"/>
</dbReference>
<feature type="transmembrane region" description="Helical" evidence="8">
    <location>
        <begin position="244"/>
        <end position="270"/>
    </location>
</feature>
<dbReference type="InterPro" id="IPR038731">
    <property type="entry name" value="RgtA/B/C-like"/>
</dbReference>
<evidence type="ECO:0000256" key="3">
    <source>
        <dbReference type="ARBA" id="ARBA00022676"/>
    </source>
</evidence>
<sequence>MKKQWTILRSQHPLLLMLGFGLLFRSLIALYLPPGFDEAYYYIYTQHLDWSYFDHPPLVAFTTGLGVWLTGFVSQFTIRIGSLLTYTATLYFLYRATIHLFSARIGILTVAIASTIPIFQLVFGTFTLPDVPLMFFWTLTLWISAYEFFPEDGSEYHPTYRLAILGWLVGGACLGKYHGFLLGFGLIGFCLTSRQHRSALLSPWALLGLALFGITFAPVLYWNWHHEWVSFRFQGNRSIPDRQYSVFNAFKTALLASAYLFPTFGLPLWWVGCRSTAFTIKSWFANPRLPVIPFLIWLSMPVVFVFTFIGGYQQILPSWTMPGFLVVTPLLGWRASIWEERHPKTVNRWLVGSAIATATVMIVALLHVTAGIVQRPGNYSIFGGFLAPQEDASVELVDVLQLRRELAASPQLFAALQQADFVFSNRFHLAGHIAMAVAPLAPGSVTCFDKRDVRGFAFWSTAEQWVGKTGVYITSNRFQTQENSAAQFSPYFQQFTKLGEVPLRRGGVVVETFHVFQGTNLLKPYPRPPL</sequence>
<dbReference type="EMBL" id="WVIE01000024">
    <property type="protein sequence ID" value="NDJ19095.1"/>
    <property type="molecule type" value="Genomic_DNA"/>
</dbReference>
<dbReference type="InterPro" id="IPR050297">
    <property type="entry name" value="LipidA_mod_glycosyltrf_83"/>
</dbReference>
<keyword evidence="5 8" id="KW-0812">Transmembrane</keyword>
<dbReference type="GO" id="GO:0009103">
    <property type="term" value="P:lipopolysaccharide biosynthetic process"/>
    <property type="evidence" value="ECO:0007669"/>
    <property type="project" value="UniProtKB-ARBA"/>
</dbReference>
<dbReference type="PANTHER" id="PTHR33908:SF11">
    <property type="entry name" value="MEMBRANE PROTEIN"/>
    <property type="match status" value="1"/>
</dbReference>
<keyword evidence="4" id="KW-0808">Transferase</keyword>
<evidence type="ECO:0000256" key="7">
    <source>
        <dbReference type="ARBA" id="ARBA00023136"/>
    </source>
</evidence>
<dbReference type="AlphaFoldDB" id="A0A8J7ZBU5"/>
<feature type="transmembrane region" description="Helical" evidence="8">
    <location>
        <begin position="100"/>
        <end position="119"/>
    </location>
</feature>
<feature type="transmembrane region" description="Helical" evidence="8">
    <location>
        <begin position="349"/>
        <end position="373"/>
    </location>
</feature>
<keyword evidence="2" id="KW-1003">Cell membrane</keyword>
<dbReference type="Proteomes" id="UP000646053">
    <property type="component" value="Unassembled WGS sequence"/>
</dbReference>
<dbReference type="Pfam" id="PF13231">
    <property type="entry name" value="PMT_2"/>
    <property type="match status" value="1"/>
</dbReference>
<feature type="transmembrane region" description="Helical" evidence="8">
    <location>
        <begin position="319"/>
        <end position="337"/>
    </location>
</feature>
<keyword evidence="6 8" id="KW-1133">Transmembrane helix</keyword>
<proteinExistence type="predicted"/>
<comment type="subcellular location">
    <subcellularLocation>
        <location evidence="1">Cell membrane</location>
        <topology evidence="1">Multi-pass membrane protein</topology>
    </subcellularLocation>
</comment>
<feature type="transmembrane region" description="Helical" evidence="8">
    <location>
        <begin position="164"/>
        <end position="192"/>
    </location>
</feature>
<name>A0A8J7ZBU5_9CYAN</name>
<keyword evidence="11" id="KW-1185">Reference proteome</keyword>
<feature type="transmembrane region" description="Helical" evidence="8">
    <location>
        <begin position="12"/>
        <end position="32"/>
    </location>
</feature>
<protein>
    <submittedName>
        <fullName evidence="10">Phospholipid carrier-dependent glycosyltransferase</fullName>
    </submittedName>
</protein>
<feature type="transmembrane region" description="Helical" evidence="8">
    <location>
        <begin position="76"/>
        <end position="94"/>
    </location>
</feature>
<dbReference type="RefSeq" id="WP_162424620.1">
    <property type="nucleotide sequence ID" value="NZ_WVIE01000024.1"/>
</dbReference>
<evidence type="ECO:0000313" key="11">
    <source>
        <dbReference type="Proteomes" id="UP000646053"/>
    </source>
</evidence>
<dbReference type="PANTHER" id="PTHR33908">
    <property type="entry name" value="MANNOSYLTRANSFERASE YKCB-RELATED"/>
    <property type="match status" value="1"/>
</dbReference>
<evidence type="ECO:0000256" key="6">
    <source>
        <dbReference type="ARBA" id="ARBA00022989"/>
    </source>
</evidence>
<evidence type="ECO:0000256" key="4">
    <source>
        <dbReference type="ARBA" id="ARBA00022679"/>
    </source>
</evidence>
<comment type="caution">
    <text evidence="10">The sequence shown here is derived from an EMBL/GenBank/DDBJ whole genome shotgun (WGS) entry which is preliminary data.</text>
</comment>
<evidence type="ECO:0000259" key="9">
    <source>
        <dbReference type="Pfam" id="PF13231"/>
    </source>
</evidence>
<organism evidence="10 11">
    <name type="scientific">Myxacorys almedinensis A</name>
    <dbReference type="NCBI Taxonomy" id="2690445"/>
    <lineage>
        <taxon>Bacteria</taxon>
        <taxon>Bacillati</taxon>
        <taxon>Cyanobacteriota</taxon>
        <taxon>Cyanophyceae</taxon>
        <taxon>Leptolyngbyales</taxon>
        <taxon>Leptolyngbyaceae</taxon>
        <taxon>Myxacorys</taxon>
        <taxon>Myxacorys almedinensis</taxon>
    </lineage>
</organism>
<feature type="transmembrane region" description="Helical" evidence="8">
    <location>
        <begin position="204"/>
        <end position="224"/>
    </location>
</feature>
<keyword evidence="3" id="KW-0328">Glycosyltransferase</keyword>
<feature type="domain" description="Glycosyltransferase RgtA/B/C/D-like" evidence="9">
    <location>
        <begin position="54"/>
        <end position="222"/>
    </location>
</feature>
<reference evidence="10" key="1">
    <citation type="submission" date="2019-12" db="EMBL/GenBank/DDBJ databases">
        <title>High-Quality draft genome sequences of three cyanobacteria isolated from the limestone walls of the Old Cathedral of Coimbra.</title>
        <authorList>
            <person name="Tiago I."/>
            <person name="Soares F."/>
            <person name="Portugal A."/>
        </authorList>
    </citation>
    <scope>NUCLEOTIDE SEQUENCE</scope>
    <source>
        <strain evidence="10">A</strain>
    </source>
</reference>
<evidence type="ECO:0000256" key="1">
    <source>
        <dbReference type="ARBA" id="ARBA00004651"/>
    </source>
</evidence>
<gene>
    <name evidence="10" type="ORF">GS601_17680</name>
</gene>
<keyword evidence="7 8" id="KW-0472">Membrane</keyword>
<evidence type="ECO:0000256" key="5">
    <source>
        <dbReference type="ARBA" id="ARBA00022692"/>
    </source>
</evidence>
<evidence type="ECO:0000256" key="2">
    <source>
        <dbReference type="ARBA" id="ARBA00022475"/>
    </source>
</evidence>
<accession>A0A8J7ZBU5</accession>
<evidence type="ECO:0000256" key="8">
    <source>
        <dbReference type="SAM" id="Phobius"/>
    </source>
</evidence>
<dbReference type="GO" id="GO:0016763">
    <property type="term" value="F:pentosyltransferase activity"/>
    <property type="evidence" value="ECO:0007669"/>
    <property type="project" value="TreeGrafter"/>
</dbReference>